<accession>A0A846H7L1</accession>
<dbReference type="Proteomes" id="UP000031549">
    <property type="component" value="Unassembled WGS sequence"/>
</dbReference>
<dbReference type="Gene3D" id="3.40.50.450">
    <property type="match status" value="1"/>
</dbReference>
<dbReference type="RefSeq" id="WP_039747408.1">
    <property type="nucleotide sequence ID" value="NZ_JTCM02000012.1"/>
</dbReference>
<name>A0A846H7L1_9CYAN</name>
<sequence length="146" mass="16388">MNAAKTRVYISGALTGVENPAVIKAFYEAIGLLCEEIGFLAYVPHINTDPINHPNISPRHVFETDKHQVTTSDLIIAYLGFPAFGVGMELAYAESKGIPIILLYEKHKVVSRFPRGIPTVLSEIEFSDYQDALTQLENVLKQWRRQ</sequence>
<protein>
    <submittedName>
        <fullName evidence="1">XRE family transcriptional regulator</fullName>
    </submittedName>
</protein>
<evidence type="ECO:0000313" key="1">
    <source>
        <dbReference type="EMBL" id="NEU72624.1"/>
    </source>
</evidence>
<evidence type="ECO:0000313" key="2">
    <source>
        <dbReference type="Proteomes" id="UP000031549"/>
    </source>
</evidence>
<keyword evidence="2" id="KW-1185">Reference proteome</keyword>
<comment type="caution">
    <text evidence="1">The sequence shown here is derived from an EMBL/GenBank/DDBJ whole genome shotgun (WGS) entry which is preliminary data.</text>
</comment>
<gene>
    <name evidence="1" type="ORF">PI95_008590</name>
</gene>
<dbReference type="SUPFAM" id="SSF52309">
    <property type="entry name" value="N-(deoxy)ribosyltransferase-like"/>
    <property type="match status" value="1"/>
</dbReference>
<dbReference type="AlphaFoldDB" id="A0A846H7L1"/>
<dbReference type="EMBL" id="JTCM02000012">
    <property type="protein sequence ID" value="NEU72624.1"/>
    <property type="molecule type" value="Genomic_DNA"/>
</dbReference>
<organism evidence="1 2">
    <name type="scientific">Hassallia byssoidea VB512170</name>
    <dbReference type="NCBI Taxonomy" id="1304833"/>
    <lineage>
        <taxon>Bacteria</taxon>
        <taxon>Bacillati</taxon>
        <taxon>Cyanobacteriota</taxon>
        <taxon>Cyanophyceae</taxon>
        <taxon>Nostocales</taxon>
        <taxon>Tolypothrichaceae</taxon>
        <taxon>Hassallia</taxon>
    </lineage>
</organism>
<proteinExistence type="predicted"/>
<reference evidence="1 2" key="1">
    <citation type="journal article" date="2015" name="Genome Announc.">
        <title>Draft Genome Sequence of Cyanobacterium Hassallia byssoidea Strain VB512170, Isolated from Monuments in India.</title>
        <authorList>
            <person name="Singh D."/>
            <person name="Chandrababunaidu M.M."/>
            <person name="Panda A."/>
            <person name="Sen D."/>
            <person name="Bhattacharyya S."/>
            <person name="Adhikary S.P."/>
            <person name="Tripathy S."/>
        </authorList>
    </citation>
    <scope>NUCLEOTIDE SEQUENCE [LARGE SCALE GENOMIC DNA]</scope>
    <source>
        <strain evidence="1 2">VB512170</strain>
    </source>
</reference>